<feature type="transmembrane region" description="Helical" evidence="1">
    <location>
        <begin position="57"/>
        <end position="77"/>
    </location>
</feature>
<evidence type="ECO:0000256" key="1">
    <source>
        <dbReference type="SAM" id="Phobius"/>
    </source>
</evidence>
<dbReference type="RefSeq" id="WP_167190904.1">
    <property type="nucleotide sequence ID" value="NZ_JAASQL010000008.1"/>
</dbReference>
<accession>A0ABX0UFB5</accession>
<gene>
    <name evidence="2" type="ORF">FHR24_003054</name>
</gene>
<feature type="transmembrane region" description="Helical" evidence="1">
    <location>
        <begin position="6"/>
        <end position="23"/>
    </location>
</feature>
<dbReference type="Proteomes" id="UP000745859">
    <property type="component" value="Unassembled WGS sequence"/>
</dbReference>
<proteinExistence type="predicted"/>
<comment type="caution">
    <text evidence="2">The sequence shown here is derived from an EMBL/GenBank/DDBJ whole genome shotgun (WGS) entry which is preliminary data.</text>
</comment>
<sequence length="112" mass="12790">MPFITPYAISIISILMGVIMLKFPPKHINMFYGYRTKQSMSSIFNWNFAQKYSAKKMIQIGGILLLICIIGSMLKIPERNYKIVIVTGIVIGVISLILVLPITEYKLKHLKK</sequence>
<reference evidence="2 3" key="1">
    <citation type="submission" date="2020-03" db="EMBL/GenBank/DDBJ databases">
        <title>Genomic Encyclopedia of Type Strains, Phase IV (KMG-IV): sequencing the most valuable type-strain genomes for metagenomic binning, comparative biology and taxonomic classification.</title>
        <authorList>
            <person name="Goeker M."/>
        </authorList>
    </citation>
    <scope>NUCLEOTIDE SEQUENCE [LARGE SCALE GENOMIC DNA]</scope>
    <source>
        <strain evidence="2 3">DSM 101599</strain>
    </source>
</reference>
<keyword evidence="3" id="KW-1185">Reference proteome</keyword>
<keyword evidence="1" id="KW-0812">Transmembrane</keyword>
<protein>
    <submittedName>
        <fullName evidence="2">Membrane protein</fullName>
    </submittedName>
</protein>
<evidence type="ECO:0000313" key="3">
    <source>
        <dbReference type="Proteomes" id="UP000745859"/>
    </source>
</evidence>
<keyword evidence="1" id="KW-0472">Membrane</keyword>
<organism evidence="2 3">
    <name type="scientific">Wenyingzhuangia heitensis</name>
    <dbReference type="NCBI Taxonomy" id="1487859"/>
    <lineage>
        <taxon>Bacteria</taxon>
        <taxon>Pseudomonadati</taxon>
        <taxon>Bacteroidota</taxon>
        <taxon>Flavobacteriia</taxon>
        <taxon>Flavobacteriales</taxon>
        <taxon>Flavobacteriaceae</taxon>
        <taxon>Wenyingzhuangia</taxon>
    </lineage>
</organism>
<dbReference type="Pfam" id="PF13630">
    <property type="entry name" value="SdpI"/>
    <property type="match status" value="1"/>
</dbReference>
<dbReference type="InterPro" id="IPR025962">
    <property type="entry name" value="SdpI/YhfL"/>
</dbReference>
<keyword evidence="1" id="KW-1133">Transmembrane helix</keyword>
<dbReference type="EMBL" id="JAASQL010000008">
    <property type="protein sequence ID" value="NIJ46565.1"/>
    <property type="molecule type" value="Genomic_DNA"/>
</dbReference>
<name>A0ABX0UFB5_9FLAO</name>
<evidence type="ECO:0000313" key="2">
    <source>
        <dbReference type="EMBL" id="NIJ46565.1"/>
    </source>
</evidence>
<feature type="transmembrane region" description="Helical" evidence="1">
    <location>
        <begin position="83"/>
        <end position="102"/>
    </location>
</feature>